<gene>
    <name evidence="2" type="ORF">tinsulaeT_14630</name>
</gene>
<dbReference type="EMBL" id="BSST01000001">
    <property type="protein sequence ID" value="GLX78123.1"/>
    <property type="molecule type" value="Genomic_DNA"/>
</dbReference>
<proteinExistence type="predicted"/>
<protein>
    <recommendedName>
        <fullName evidence="4">SurA-like protein</fullName>
    </recommendedName>
</protein>
<comment type="caution">
    <text evidence="2">The sequence shown here is derived from an EMBL/GenBank/DDBJ whole genome shotgun (WGS) entry which is preliminary data.</text>
</comment>
<name>A0ABQ6GQ61_9GAMM</name>
<feature type="signal peptide" evidence="1">
    <location>
        <begin position="1"/>
        <end position="22"/>
    </location>
</feature>
<organism evidence="2 3">
    <name type="scientific">Thalassotalea insulae</name>
    <dbReference type="NCBI Taxonomy" id="2056778"/>
    <lineage>
        <taxon>Bacteria</taxon>
        <taxon>Pseudomonadati</taxon>
        <taxon>Pseudomonadota</taxon>
        <taxon>Gammaproteobacteria</taxon>
        <taxon>Alteromonadales</taxon>
        <taxon>Colwelliaceae</taxon>
        <taxon>Thalassotalea</taxon>
    </lineage>
</organism>
<evidence type="ECO:0008006" key="4">
    <source>
        <dbReference type="Google" id="ProtNLM"/>
    </source>
</evidence>
<evidence type="ECO:0000256" key="1">
    <source>
        <dbReference type="SAM" id="SignalP"/>
    </source>
</evidence>
<keyword evidence="3" id="KW-1185">Reference proteome</keyword>
<sequence length="219" mass="25941">MKNKFTVIVFSFLFTFSLKGFAFDNSPTIVAQVLGDTIYVTDLEIDMRLLKEYKLSYPDLSEEDVLDKMRENKLTSIIWKRIIQKLSKEHELEPTAEEVESFTKAIHRFSSNSSSEKLTPEMKEASLKVNRKLVKTYKISKYLYETYGGTVIFQQGNPQEPVGAYRKLLEEYQAQGYFKIYNPKYEKAFWEYYLREHPMVTPEDKVDFSKPWWEKARDK</sequence>
<dbReference type="InterPro" id="IPR027304">
    <property type="entry name" value="Trigger_fact/SurA_dom_sf"/>
</dbReference>
<evidence type="ECO:0000313" key="2">
    <source>
        <dbReference type="EMBL" id="GLX78123.1"/>
    </source>
</evidence>
<reference evidence="2 3" key="1">
    <citation type="submission" date="2023-03" db="EMBL/GenBank/DDBJ databases">
        <title>Draft genome sequence of Thalassotalea insulae KCTC 62186T.</title>
        <authorList>
            <person name="Sawabe T."/>
        </authorList>
    </citation>
    <scope>NUCLEOTIDE SEQUENCE [LARGE SCALE GENOMIC DNA]</scope>
    <source>
        <strain evidence="2 3">KCTC 62186</strain>
    </source>
</reference>
<dbReference type="RefSeq" id="WP_284244012.1">
    <property type="nucleotide sequence ID" value="NZ_BSST01000001.1"/>
</dbReference>
<accession>A0ABQ6GQ61</accession>
<keyword evidence="1" id="KW-0732">Signal</keyword>
<dbReference type="Pfam" id="PF13624">
    <property type="entry name" value="SurA_N_3"/>
    <property type="match status" value="1"/>
</dbReference>
<dbReference type="SUPFAM" id="SSF109998">
    <property type="entry name" value="Triger factor/SurA peptide-binding domain-like"/>
    <property type="match status" value="1"/>
</dbReference>
<evidence type="ECO:0000313" key="3">
    <source>
        <dbReference type="Proteomes" id="UP001157186"/>
    </source>
</evidence>
<feature type="chain" id="PRO_5046030188" description="SurA-like protein" evidence="1">
    <location>
        <begin position="23"/>
        <end position="219"/>
    </location>
</feature>
<dbReference type="Proteomes" id="UP001157186">
    <property type="component" value="Unassembled WGS sequence"/>
</dbReference>